<proteinExistence type="predicted"/>
<gene>
    <name evidence="2" type="ORF">SAMN06295937_100243</name>
</gene>
<reference evidence="3" key="1">
    <citation type="submission" date="2017-02" db="EMBL/GenBank/DDBJ databases">
        <authorList>
            <person name="Varghese N."/>
            <person name="Submissions S."/>
        </authorList>
    </citation>
    <scope>NUCLEOTIDE SEQUENCE [LARGE SCALE GENOMIC DNA]</scope>
    <source>
        <strain evidence="3">R11H</strain>
    </source>
</reference>
<evidence type="ECO:0000256" key="1">
    <source>
        <dbReference type="SAM" id="Phobius"/>
    </source>
</evidence>
<dbReference type="AlphaFoldDB" id="A0A1T5A016"/>
<accession>A0A1T5A016</accession>
<organism evidence="2 3">
    <name type="scientific">Sphingopyxis flava</name>
    <dbReference type="NCBI Taxonomy" id="1507287"/>
    <lineage>
        <taxon>Bacteria</taxon>
        <taxon>Pseudomonadati</taxon>
        <taxon>Pseudomonadota</taxon>
        <taxon>Alphaproteobacteria</taxon>
        <taxon>Sphingomonadales</taxon>
        <taxon>Sphingomonadaceae</taxon>
        <taxon>Sphingopyxis</taxon>
    </lineage>
</organism>
<keyword evidence="1" id="KW-0812">Transmembrane</keyword>
<name>A0A1T5A016_9SPHN</name>
<sequence length="35" mass="3792">MLALLRSDWFLTMLAGFAIGATFVMLNQPALPLPA</sequence>
<dbReference type="EMBL" id="FUYP01000002">
    <property type="protein sequence ID" value="SKB28332.1"/>
    <property type="molecule type" value="Genomic_DNA"/>
</dbReference>
<keyword evidence="1" id="KW-0472">Membrane</keyword>
<dbReference type="Proteomes" id="UP000190044">
    <property type="component" value="Unassembled WGS sequence"/>
</dbReference>
<evidence type="ECO:0000313" key="2">
    <source>
        <dbReference type="EMBL" id="SKB28332.1"/>
    </source>
</evidence>
<keyword evidence="1" id="KW-1133">Transmembrane helix</keyword>
<keyword evidence="3" id="KW-1185">Reference proteome</keyword>
<feature type="transmembrane region" description="Helical" evidence="1">
    <location>
        <begin position="9"/>
        <end position="26"/>
    </location>
</feature>
<protein>
    <submittedName>
        <fullName evidence="2">Uncharacterized protein</fullName>
    </submittedName>
</protein>
<evidence type="ECO:0000313" key="3">
    <source>
        <dbReference type="Proteomes" id="UP000190044"/>
    </source>
</evidence>